<dbReference type="eggNOG" id="ENOG5032THR">
    <property type="taxonomic scope" value="Bacteria"/>
</dbReference>
<gene>
    <name evidence="1" type="ORF">Q766_03350</name>
</gene>
<proteinExistence type="predicted"/>
<dbReference type="Proteomes" id="UP000030111">
    <property type="component" value="Unassembled WGS sequence"/>
</dbReference>
<reference evidence="1 2" key="1">
    <citation type="submission" date="2013-09" db="EMBL/GenBank/DDBJ databases">
        <authorList>
            <person name="Zeng Z."/>
            <person name="Chen C."/>
        </authorList>
    </citation>
    <scope>NUCLEOTIDE SEQUENCE [LARGE SCALE GENOMIC DNA]</scope>
    <source>
        <strain evidence="1 2">WB 4.1-42</strain>
    </source>
</reference>
<evidence type="ECO:0000313" key="1">
    <source>
        <dbReference type="EMBL" id="KGO95145.1"/>
    </source>
</evidence>
<dbReference type="RefSeq" id="WP_026992523.1">
    <property type="nucleotide sequence ID" value="NZ_JRLY01000001.1"/>
</dbReference>
<dbReference type="EMBL" id="JRLY01000001">
    <property type="protein sequence ID" value="KGO95145.1"/>
    <property type="molecule type" value="Genomic_DNA"/>
</dbReference>
<organism evidence="1 2">
    <name type="scientific">Flavobacterium subsaxonicum WB 4.1-42 = DSM 21790</name>
    <dbReference type="NCBI Taxonomy" id="1121898"/>
    <lineage>
        <taxon>Bacteria</taxon>
        <taxon>Pseudomonadati</taxon>
        <taxon>Bacteroidota</taxon>
        <taxon>Flavobacteriia</taxon>
        <taxon>Flavobacteriales</taxon>
        <taxon>Flavobacteriaceae</taxon>
        <taxon>Flavobacterium</taxon>
    </lineage>
</organism>
<sequence length="259" mass="28485">MDYLVKFTPAEALMVVKGPDVPLKDLLKATFIDLLVKQVLQVFEVEKFISSRDSIWVYKYVKEGTNFKTYKPNEHEQFFLQPFKTSGDALLLRNFVKIAYQNCKGERAFKNLLHNNYNLKPLFTKTLIQLVFGGLTINSLGLKTQAVLQSEIVNLQAKLLPMLQSANAGAAAILLAINGNIVLLQDADDDFFNLIDKELLLAMSQQRGYDFDFAPDEWPDFDFDGISDSFNSSCGGHSGCGGHGCGGDGCSGCGGCGGD</sequence>
<dbReference type="STRING" id="1121898.GCA_000422725_01140"/>
<protein>
    <submittedName>
        <fullName evidence="1">Uncharacterized protein</fullName>
    </submittedName>
</protein>
<dbReference type="AlphaFoldDB" id="A0A0A2N3Y3"/>
<accession>A0A0A2N3Y3</accession>
<evidence type="ECO:0000313" key="2">
    <source>
        <dbReference type="Proteomes" id="UP000030111"/>
    </source>
</evidence>
<comment type="caution">
    <text evidence="1">The sequence shown here is derived from an EMBL/GenBank/DDBJ whole genome shotgun (WGS) entry which is preliminary data.</text>
</comment>
<keyword evidence="2" id="KW-1185">Reference proteome</keyword>
<name>A0A0A2N3Y3_9FLAO</name>